<protein>
    <submittedName>
        <fullName evidence="3">Class I SAM-dependent methyltransferase</fullName>
    </submittedName>
</protein>
<evidence type="ECO:0000256" key="1">
    <source>
        <dbReference type="ARBA" id="ARBA00022603"/>
    </source>
</evidence>
<evidence type="ECO:0000313" key="3">
    <source>
        <dbReference type="EMBL" id="WVX66760.1"/>
    </source>
</evidence>
<gene>
    <name evidence="3" type="ORF">Bealeia1_00945</name>
</gene>
<dbReference type="InterPro" id="IPR003788">
    <property type="entry name" value="NDUFAF7"/>
</dbReference>
<dbReference type="Pfam" id="PF02636">
    <property type="entry name" value="Methyltransf_28"/>
    <property type="match status" value="1"/>
</dbReference>
<reference evidence="3 4" key="1">
    <citation type="journal article" date="2024" name="Environ. Microbiol.">
        <title>Novel evolutionary insights on the interactions of the Holosporales (Alphaproteobacteria) with eukaryotic hosts from comparative genomics.</title>
        <authorList>
            <person name="Giovannini M."/>
            <person name="Petroni G."/>
            <person name="Castelli M."/>
        </authorList>
    </citation>
    <scope>NUCLEOTIDE SEQUENCE [LARGE SCALE GENOMIC DNA]</scope>
    <source>
        <strain evidence="3 4">US_Bl 15I1</strain>
    </source>
</reference>
<dbReference type="RefSeq" id="WP_331255584.1">
    <property type="nucleotide sequence ID" value="NZ_CP133270.1"/>
</dbReference>
<dbReference type="InterPro" id="IPR029063">
    <property type="entry name" value="SAM-dependent_MTases_sf"/>
</dbReference>
<keyword evidence="2" id="KW-0808">Transferase</keyword>
<keyword evidence="4" id="KW-1185">Reference proteome</keyword>
<proteinExistence type="predicted"/>
<dbReference type="SUPFAM" id="SSF53335">
    <property type="entry name" value="S-adenosyl-L-methionine-dependent methyltransferases"/>
    <property type="match status" value="1"/>
</dbReference>
<dbReference type="GO" id="GO:0032259">
    <property type="term" value="P:methylation"/>
    <property type="evidence" value="ECO:0007669"/>
    <property type="project" value="UniProtKB-KW"/>
</dbReference>
<dbReference type="PANTHER" id="PTHR12049">
    <property type="entry name" value="PROTEIN ARGININE METHYLTRANSFERASE NDUFAF7, MITOCHONDRIAL"/>
    <property type="match status" value="1"/>
</dbReference>
<evidence type="ECO:0000256" key="2">
    <source>
        <dbReference type="ARBA" id="ARBA00022679"/>
    </source>
</evidence>
<dbReference type="GO" id="GO:0008168">
    <property type="term" value="F:methyltransferase activity"/>
    <property type="evidence" value="ECO:0007669"/>
    <property type="project" value="UniProtKB-KW"/>
</dbReference>
<dbReference type="EMBL" id="CP133270">
    <property type="protein sequence ID" value="WVX66760.1"/>
    <property type="molecule type" value="Genomic_DNA"/>
</dbReference>
<dbReference type="InterPro" id="IPR038375">
    <property type="entry name" value="NDUFAF7_sf"/>
</dbReference>
<name>A0ABZ2C303_9PROT</name>
<sequence length="387" mass="44066">MSPLEEILKANTPLSIKEFMELALTHEAHGYYILQKPIGDEGDFTTAPEVSQMFGELIGLWAVNIWEQMGRPKVFKWVELGPGRGTLLKDALRITSQISEFRDALWFSCVEVNPYFRELQEGILKQFQNDNKGKLFIQNRHAKLVSGSRNRGMNNLEPSPELSTLFYTSWQDCFHDLKKDDTPFVMIANEFLDTLPIHQYVHKDQEWYERHVVFQNNEWGFEDLKSEVDKHNIIPTLEGDPENKVFEICLEAQDLIQSLSKILTTKTGAVLLLDYGYKEGHGESLQALHKGNPVSPLSHIGMADLTAHVDFGALKKIAPTANGPVTQSEFLHNLGIVEWKEKLRSKSTLPMNASLEAQYHRLTHPLQMGHLFKVMALTSPQIQPLGF</sequence>
<dbReference type="Gene3D" id="3.40.50.12710">
    <property type="match status" value="1"/>
</dbReference>
<keyword evidence="1 3" id="KW-0489">Methyltransferase</keyword>
<dbReference type="PANTHER" id="PTHR12049:SF7">
    <property type="entry name" value="PROTEIN ARGININE METHYLTRANSFERASE NDUFAF7, MITOCHONDRIAL"/>
    <property type="match status" value="1"/>
</dbReference>
<evidence type="ECO:0000313" key="4">
    <source>
        <dbReference type="Proteomes" id="UP001330434"/>
    </source>
</evidence>
<organism evidence="3 4">
    <name type="scientific">Candidatus Bealeia paramacronuclearis</name>
    <dbReference type="NCBI Taxonomy" id="1921001"/>
    <lineage>
        <taxon>Bacteria</taxon>
        <taxon>Pseudomonadati</taxon>
        <taxon>Pseudomonadota</taxon>
        <taxon>Alphaproteobacteria</taxon>
        <taxon>Holosporales</taxon>
        <taxon>Holosporaceae</taxon>
        <taxon>Candidatus Bealeia</taxon>
    </lineage>
</organism>
<accession>A0ABZ2C303</accession>
<dbReference type="Proteomes" id="UP001330434">
    <property type="component" value="Chromosome"/>
</dbReference>